<organism evidence="1 2">
    <name type="scientific">Fodinicola feengrottensis</name>
    <dbReference type="NCBI Taxonomy" id="435914"/>
    <lineage>
        <taxon>Bacteria</taxon>
        <taxon>Bacillati</taxon>
        <taxon>Actinomycetota</taxon>
        <taxon>Actinomycetes</taxon>
        <taxon>Mycobacteriales</taxon>
        <taxon>Fodinicola</taxon>
    </lineage>
</organism>
<keyword evidence="2" id="KW-1185">Reference proteome</keyword>
<sequence length="126" mass="14552">MLSNISLIITSLGVGGLLGVFAKSIFDRRHLKFTKIFEFKERRYQAISILMLAASNPSNYAIAKLTQRRPDIGNREDLDRELEVEYNNAMLFASDAVLRRLKEFIGEKTLARYETVAKAMRRDLYF</sequence>
<protein>
    <submittedName>
        <fullName evidence="1">Uncharacterized protein</fullName>
    </submittedName>
</protein>
<accession>A0ABN2H1H7</accession>
<evidence type="ECO:0000313" key="2">
    <source>
        <dbReference type="Proteomes" id="UP001500618"/>
    </source>
</evidence>
<dbReference type="EMBL" id="BAAANY010000009">
    <property type="protein sequence ID" value="GAA1680420.1"/>
    <property type="molecule type" value="Genomic_DNA"/>
</dbReference>
<name>A0ABN2H1H7_9ACTN</name>
<evidence type="ECO:0000313" key="1">
    <source>
        <dbReference type="EMBL" id="GAA1680420.1"/>
    </source>
</evidence>
<comment type="caution">
    <text evidence="1">The sequence shown here is derived from an EMBL/GenBank/DDBJ whole genome shotgun (WGS) entry which is preliminary data.</text>
</comment>
<gene>
    <name evidence="1" type="ORF">GCM10009765_32050</name>
</gene>
<proteinExistence type="predicted"/>
<dbReference type="Proteomes" id="UP001500618">
    <property type="component" value="Unassembled WGS sequence"/>
</dbReference>
<reference evidence="1 2" key="1">
    <citation type="journal article" date="2019" name="Int. J. Syst. Evol. Microbiol.">
        <title>The Global Catalogue of Microorganisms (GCM) 10K type strain sequencing project: providing services to taxonomists for standard genome sequencing and annotation.</title>
        <authorList>
            <consortium name="The Broad Institute Genomics Platform"/>
            <consortium name="The Broad Institute Genome Sequencing Center for Infectious Disease"/>
            <person name="Wu L."/>
            <person name="Ma J."/>
        </authorList>
    </citation>
    <scope>NUCLEOTIDE SEQUENCE [LARGE SCALE GENOMIC DNA]</scope>
    <source>
        <strain evidence="1 2">JCM 14718</strain>
    </source>
</reference>